<dbReference type="SMART" id="SM00448">
    <property type="entry name" value="REC"/>
    <property type="match status" value="1"/>
</dbReference>
<sequence length="123" mass="14018">MKKILVVEDELAYLKLLHDQLTAKGYEVLEAKNGKAGLEMAKNEKPDLILLDIRMPIMDGMTMLGLLRQDENGKNTKVIMLTNLEPDDKIVGKVVKDQPMYYFVKSNTKLEDLTEKIHDVLSE</sequence>
<accession>A0A1F7YU26</accession>
<evidence type="ECO:0000256" key="4">
    <source>
        <dbReference type="ARBA" id="ARBA00023125"/>
    </source>
</evidence>
<protein>
    <recommendedName>
        <fullName evidence="7">Response regulatory domain-containing protein</fullName>
    </recommendedName>
</protein>
<dbReference type="PANTHER" id="PTHR44591:SF14">
    <property type="entry name" value="PROTEIN PILG"/>
    <property type="match status" value="1"/>
</dbReference>
<dbReference type="EMBL" id="MGGM01000003">
    <property type="protein sequence ID" value="OGM30178.1"/>
    <property type="molecule type" value="Genomic_DNA"/>
</dbReference>
<dbReference type="SUPFAM" id="SSF52172">
    <property type="entry name" value="CheY-like"/>
    <property type="match status" value="1"/>
</dbReference>
<evidence type="ECO:0000256" key="3">
    <source>
        <dbReference type="ARBA" id="ARBA00023015"/>
    </source>
</evidence>
<keyword evidence="1 6" id="KW-0597">Phosphoprotein</keyword>
<dbReference type="FunFam" id="3.40.50.2300:FF:000001">
    <property type="entry name" value="DNA-binding response regulator PhoB"/>
    <property type="match status" value="1"/>
</dbReference>
<dbReference type="STRING" id="1802500.A2801_00330"/>
<proteinExistence type="predicted"/>
<dbReference type="PANTHER" id="PTHR44591">
    <property type="entry name" value="STRESS RESPONSE REGULATOR PROTEIN 1"/>
    <property type="match status" value="1"/>
</dbReference>
<comment type="caution">
    <text evidence="8">The sequence shown here is derived from an EMBL/GenBank/DDBJ whole genome shotgun (WGS) entry which is preliminary data.</text>
</comment>
<dbReference type="InterPro" id="IPR001789">
    <property type="entry name" value="Sig_transdc_resp-reg_receiver"/>
</dbReference>
<keyword evidence="4" id="KW-0238">DNA-binding</keyword>
<evidence type="ECO:0000313" key="8">
    <source>
        <dbReference type="EMBL" id="OGM30178.1"/>
    </source>
</evidence>
<keyword evidence="2" id="KW-0902">Two-component regulatory system</keyword>
<reference evidence="8 9" key="1">
    <citation type="journal article" date="2016" name="Nat. Commun.">
        <title>Thousands of microbial genomes shed light on interconnected biogeochemical processes in an aquifer system.</title>
        <authorList>
            <person name="Anantharaman K."/>
            <person name="Brown C.T."/>
            <person name="Hug L.A."/>
            <person name="Sharon I."/>
            <person name="Castelle C.J."/>
            <person name="Probst A.J."/>
            <person name="Thomas B.C."/>
            <person name="Singh A."/>
            <person name="Wilkins M.J."/>
            <person name="Karaoz U."/>
            <person name="Brodie E.L."/>
            <person name="Williams K.H."/>
            <person name="Hubbard S.S."/>
            <person name="Banfield J.F."/>
        </authorList>
    </citation>
    <scope>NUCLEOTIDE SEQUENCE [LARGE SCALE GENOMIC DNA]</scope>
</reference>
<keyword evidence="3" id="KW-0805">Transcription regulation</keyword>
<dbReference type="PROSITE" id="PS50110">
    <property type="entry name" value="RESPONSE_REGULATORY"/>
    <property type="match status" value="1"/>
</dbReference>
<dbReference type="GO" id="GO:0000160">
    <property type="term" value="P:phosphorelay signal transduction system"/>
    <property type="evidence" value="ECO:0007669"/>
    <property type="project" value="UniProtKB-KW"/>
</dbReference>
<evidence type="ECO:0000256" key="5">
    <source>
        <dbReference type="ARBA" id="ARBA00023163"/>
    </source>
</evidence>
<name>A0A1F7YU26_9BACT</name>
<gene>
    <name evidence="8" type="ORF">A2801_00330</name>
</gene>
<feature type="modified residue" description="4-aspartylphosphate" evidence="6">
    <location>
        <position position="52"/>
    </location>
</feature>
<dbReference type="GO" id="GO:0003677">
    <property type="term" value="F:DNA binding"/>
    <property type="evidence" value="ECO:0007669"/>
    <property type="project" value="UniProtKB-KW"/>
</dbReference>
<evidence type="ECO:0000259" key="7">
    <source>
        <dbReference type="PROSITE" id="PS50110"/>
    </source>
</evidence>
<dbReference type="InterPro" id="IPR011006">
    <property type="entry name" value="CheY-like_superfamily"/>
</dbReference>
<keyword evidence="5" id="KW-0804">Transcription</keyword>
<dbReference type="Proteomes" id="UP000177263">
    <property type="component" value="Unassembled WGS sequence"/>
</dbReference>
<dbReference type="AlphaFoldDB" id="A0A1F7YU26"/>
<feature type="domain" description="Response regulatory" evidence="7">
    <location>
        <begin position="3"/>
        <end position="121"/>
    </location>
</feature>
<evidence type="ECO:0000256" key="2">
    <source>
        <dbReference type="ARBA" id="ARBA00023012"/>
    </source>
</evidence>
<evidence type="ECO:0000313" key="9">
    <source>
        <dbReference type="Proteomes" id="UP000177263"/>
    </source>
</evidence>
<dbReference type="InterPro" id="IPR050595">
    <property type="entry name" value="Bact_response_regulator"/>
</dbReference>
<organism evidence="8 9">
    <name type="scientific">Candidatus Woesebacteria bacterium RIFCSPHIGHO2_01_FULL_41_10</name>
    <dbReference type="NCBI Taxonomy" id="1802500"/>
    <lineage>
        <taxon>Bacteria</taxon>
        <taxon>Candidatus Woeseibacteriota</taxon>
    </lineage>
</organism>
<evidence type="ECO:0000256" key="1">
    <source>
        <dbReference type="ARBA" id="ARBA00022553"/>
    </source>
</evidence>
<dbReference type="Gene3D" id="3.40.50.2300">
    <property type="match status" value="1"/>
</dbReference>
<evidence type="ECO:0000256" key="6">
    <source>
        <dbReference type="PROSITE-ProRule" id="PRU00169"/>
    </source>
</evidence>
<dbReference type="Pfam" id="PF00072">
    <property type="entry name" value="Response_reg"/>
    <property type="match status" value="1"/>
</dbReference>